<feature type="compositionally biased region" description="Gly residues" evidence="1">
    <location>
        <begin position="60"/>
        <end position="71"/>
    </location>
</feature>
<keyword evidence="3" id="KW-1185">Reference proteome</keyword>
<reference evidence="2 3" key="1">
    <citation type="submission" date="2019-06" db="EMBL/GenBank/DDBJ databases">
        <title>WGS assembly of Gossypium darwinii.</title>
        <authorList>
            <person name="Chen Z.J."/>
            <person name="Sreedasyam A."/>
            <person name="Ando A."/>
            <person name="Song Q."/>
            <person name="De L."/>
            <person name="Hulse-Kemp A."/>
            <person name="Ding M."/>
            <person name="Ye W."/>
            <person name="Kirkbride R."/>
            <person name="Jenkins J."/>
            <person name="Plott C."/>
            <person name="Lovell J."/>
            <person name="Lin Y.-M."/>
            <person name="Vaughn R."/>
            <person name="Liu B."/>
            <person name="Li W."/>
            <person name="Simpson S."/>
            <person name="Scheffler B."/>
            <person name="Saski C."/>
            <person name="Grover C."/>
            <person name="Hu G."/>
            <person name="Conover J."/>
            <person name="Carlson J."/>
            <person name="Shu S."/>
            <person name="Boston L."/>
            <person name="Williams M."/>
            <person name="Peterson D."/>
            <person name="Mcgee K."/>
            <person name="Jones D."/>
            <person name="Wendel J."/>
            <person name="Stelly D."/>
            <person name="Grimwood J."/>
            <person name="Schmutz J."/>
        </authorList>
    </citation>
    <scope>NUCLEOTIDE SEQUENCE [LARGE SCALE GENOMIC DNA]</scope>
    <source>
        <strain evidence="2">1808015.09</strain>
    </source>
</reference>
<dbReference type="AlphaFoldDB" id="A0A5D2EZS6"/>
<dbReference type="EMBL" id="CM017697">
    <property type="protein sequence ID" value="TYG98955.1"/>
    <property type="molecule type" value="Genomic_DNA"/>
</dbReference>
<evidence type="ECO:0000256" key="1">
    <source>
        <dbReference type="SAM" id="MobiDB-lite"/>
    </source>
</evidence>
<protein>
    <submittedName>
        <fullName evidence="2">Uncharacterized protein</fullName>
    </submittedName>
</protein>
<dbReference type="Proteomes" id="UP000323506">
    <property type="component" value="Chromosome A10"/>
</dbReference>
<evidence type="ECO:0000313" key="3">
    <source>
        <dbReference type="Proteomes" id="UP000323506"/>
    </source>
</evidence>
<feature type="region of interest" description="Disordered" evidence="1">
    <location>
        <begin position="57"/>
        <end position="89"/>
    </location>
</feature>
<organism evidence="2 3">
    <name type="scientific">Gossypium darwinii</name>
    <name type="common">Darwin's cotton</name>
    <name type="synonym">Gossypium barbadense var. darwinii</name>
    <dbReference type="NCBI Taxonomy" id="34276"/>
    <lineage>
        <taxon>Eukaryota</taxon>
        <taxon>Viridiplantae</taxon>
        <taxon>Streptophyta</taxon>
        <taxon>Embryophyta</taxon>
        <taxon>Tracheophyta</taxon>
        <taxon>Spermatophyta</taxon>
        <taxon>Magnoliopsida</taxon>
        <taxon>eudicotyledons</taxon>
        <taxon>Gunneridae</taxon>
        <taxon>Pentapetalae</taxon>
        <taxon>rosids</taxon>
        <taxon>malvids</taxon>
        <taxon>Malvales</taxon>
        <taxon>Malvaceae</taxon>
        <taxon>Malvoideae</taxon>
        <taxon>Gossypium</taxon>
    </lineage>
</organism>
<proteinExistence type="predicted"/>
<name>A0A5D2EZS6_GOSDA</name>
<evidence type="ECO:0000313" key="2">
    <source>
        <dbReference type="EMBL" id="TYG98955.1"/>
    </source>
</evidence>
<accession>A0A5D2EZS6</accession>
<gene>
    <name evidence="2" type="ORF">ES288_A10G158500v1</name>
</gene>
<sequence>MGCKMIPVLSMLKLISMQLSILVLLLSLSLLLPLSSTTNTHLIGKKMKQKIRRNLIGVRPGRGGHPGGGAPGHDRGRAAADNIQTQGHN</sequence>